<keyword evidence="9" id="KW-0732">Signal</keyword>
<organism evidence="10 11">
    <name type="scientific">Bombus vosnesenskii</name>
    <dbReference type="NCBI Taxonomy" id="207650"/>
    <lineage>
        <taxon>Eukaryota</taxon>
        <taxon>Metazoa</taxon>
        <taxon>Ecdysozoa</taxon>
        <taxon>Arthropoda</taxon>
        <taxon>Hexapoda</taxon>
        <taxon>Insecta</taxon>
        <taxon>Pterygota</taxon>
        <taxon>Neoptera</taxon>
        <taxon>Endopterygota</taxon>
        <taxon>Hymenoptera</taxon>
        <taxon>Apocrita</taxon>
        <taxon>Aculeata</taxon>
        <taxon>Apoidea</taxon>
        <taxon>Anthophila</taxon>
        <taxon>Apidae</taxon>
        <taxon>Bombus</taxon>
        <taxon>Pyrobombus</taxon>
    </lineage>
</organism>
<dbReference type="GO" id="GO:0008146">
    <property type="term" value="F:sulfotransferase activity"/>
    <property type="evidence" value="ECO:0007669"/>
    <property type="project" value="InterPro"/>
</dbReference>
<dbReference type="InterPro" id="IPR007734">
    <property type="entry name" value="Heparan_SO4_2-O-STrfase"/>
</dbReference>
<evidence type="ECO:0000256" key="7">
    <source>
        <dbReference type="ARBA" id="ARBA00023136"/>
    </source>
</evidence>
<evidence type="ECO:0000256" key="6">
    <source>
        <dbReference type="ARBA" id="ARBA00023034"/>
    </source>
</evidence>
<evidence type="ECO:0000256" key="2">
    <source>
        <dbReference type="ARBA" id="ARBA00022679"/>
    </source>
</evidence>
<sequence>MRRNRGLLTSVAVCLTVFFIVLNSKSTVETVNDTGSSIEKPYAGEQEVHKGQTYRYVTPSLAELGARGSLPKMNQHVLMLTRVPDAGAELLVLILQRLQGYNAFKHIRLPPGDHGLLSTLQEELLVEEITNIIRQEAIPLSFDGDVRFLNFSKFGRESPTFISLVRNPMCAHNLRRYRERRSDMLHRAIPTFCGQDPRCAKINNKWALERAKANIVEWYPVVGILNYMEQSIDVLEYKFPYFFRGAKRSYRKIQPRKRHFSDPTLTLRARERDILFKLLEDEIEFYQWLKYRLLNETLIDID</sequence>
<gene>
    <name evidence="11" type="primary">LOC117237977</name>
</gene>
<keyword evidence="6" id="KW-0333">Golgi apparatus</keyword>
<evidence type="ECO:0000256" key="1">
    <source>
        <dbReference type="ARBA" id="ARBA00004323"/>
    </source>
</evidence>
<dbReference type="RefSeq" id="XP_033358344.1">
    <property type="nucleotide sequence ID" value="XM_033502453.1"/>
</dbReference>
<dbReference type="InterPro" id="IPR027417">
    <property type="entry name" value="P-loop_NTPase"/>
</dbReference>
<dbReference type="GO" id="GO:0000139">
    <property type="term" value="C:Golgi membrane"/>
    <property type="evidence" value="ECO:0007669"/>
    <property type="project" value="UniProtKB-SubCell"/>
</dbReference>
<dbReference type="KEGG" id="bvk:117237977"/>
<proteinExistence type="predicted"/>
<keyword evidence="10" id="KW-1185">Reference proteome</keyword>
<keyword evidence="2" id="KW-0808">Transferase</keyword>
<dbReference type="AlphaFoldDB" id="A0A6J3L2J9"/>
<feature type="chain" id="PRO_5026839541" evidence="9">
    <location>
        <begin position="31"/>
        <end position="302"/>
    </location>
</feature>
<evidence type="ECO:0000256" key="5">
    <source>
        <dbReference type="ARBA" id="ARBA00022989"/>
    </source>
</evidence>
<evidence type="ECO:0000313" key="11">
    <source>
        <dbReference type="RefSeq" id="XP_033358344.1"/>
    </source>
</evidence>
<keyword evidence="3" id="KW-0812">Transmembrane</keyword>
<dbReference type="PANTHER" id="PTHR12129:SF15">
    <property type="entry name" value="URONYL 2-SULFOTRANSFERASE"/>
    <property type="match status" value="1"/>
</dbReference>
<dbReference type="Gene3D" id="3.40.50.300">
    <property type="entry name" value="P-loop containing nucleotide triphosphate hydrolases"/>
    <property type="match status" value="2"/>
</dbReference>
<evidence type="ECO:0000256" key="8">
    <source>
        <dbReference type="ARBA" id="ARBA00023180"/>
    </source>
</evidence>
<feature type="signal peptide" evidence="9">
    <location>
        <begin position="1"/>
        <end position="30"/>
    </location>
</feature>
<evidence type="ECO:0000313" key="10">
    <source>
        <dbReference type="Proteomes" id="UP000504631"/>
    </source>
</evidence>
<evidence type="ECO:0000256" key="3">
    <source>
        <dbReference type="ARBA" id="ARBA00022692"/>
    </source>
</evidence>
<keyword evidence="5" id="KW-1133">Transmembrane helix</keyword>
<keyword evidence="8" id="KW-0325">Glycoprotein</keyword>
<keyword evidence="4" id="KW-0735">Signal-anchor</keyword>
<protein>
    <submittedName>
        <fullName evidence="11">Uronyl 2-sulfotransferase-like</fullName>
    </submittedName>
</protein>
<dbReference type="GeneID" id="117237977"/>
<comment type="subcellular location">
    <subcellularLocation>
        <location evidence="1">Golgi apparatus membrane</location>
        <topology evidence="1">Single-pass type II membrane protein</topology>
    </subcellularLocation>
</comment>
<keyword evidence="7" id="KW-0472">Membrane</keyword>
<dbReference type="PANTHER" id="PTHR12129">
    <property type="entry name" value="HEPARAN SULFATE 2-O-SULFOTRANSFERASE"/>
    <property type="match status" value="1"/>
</dbReference>
<reference evidence="11" key="1">
    <citation type="submission" date="2025-08" db="UniProtKB">
        <authorList>
            <consortium name="RefSeq"/>
        </authorList>
    </citation>
    <scope>IDENTIFICATION</scope>
    <source>
        <tissue evidence="11">Muscle</tissue>
    </source>
</reference>
<evidence type="ECO:0000256" key="9">
    <source>
        <dbReference type="SAM" id="SignalP"/>
    </source>
</evidence>
<evidence type="ECO:0000256" key="4">
    <source>
        <dbReference type="ARBA" id="ARBA00022968"/>
    </source>
</evidence>
<accession>A0A6J3L2J9</accession>
<dbReference type="Proteomes" id="UP000504631">
    <property type="component" value="Unplaced"/>
</dbReference>
<name>A0A6J3L2J9_9HYME</name>